<dbReference type="EMBL" id="CP090978">
    <property type="protein sequence ID" value="UJF34307.1"/>
    <property type="molecule type" value="Genomic_DNA"/>
</dbReference>
<proteinExistence type="predicted"/>
<evidence type="ECO:0000313" key="1">
    <source>
        <dbReference type="EMBL" id="UJF34307.1"/>
    </source>
</evidence>
<dbReference type="Proteomes" id="UP001649230">
    <property type="component" value="Chromosome"/>
</dbReference>
<organism evidence="1 2">
    <name type="scientific">Paenibacillus hexagrammi</name>
    <dbReference type="NCBI Taxonomy" id="2908839"/>
    <lineage>
        <taxon>Bacteria</taxon>
        <taxon>Bacillati</taxon>
        <taxon>Bacillota</taxon>
        <taxon>Bacilli</taxon>
        <taxon>Bacillales</taxon>
        <taxon>Paenibacillaceae</taxon>
        <taxon>Paenibacillus</taxon>
    </lineage>
</organism>
<name>A0ABY3SKB5_9BACL</name>
<dbReference type="InterPro" id="IPR039498">
    <property type="entry name" value="NTP_transf_5"/>
</dbReference>
<accession>A0ABY3SKB5</accession>
<keyword evidence="2" id="KW-1185">Reference proteome</keyword>
<dbReference type="Pfam" id="PF14907">
    <property type="entry name" value="NTP_transf_5"/>
    <property type="match status" value="1"/>
</dbReference>
<sequence>MENDYVLRNDTFPKELNWLLILLQSDISDGDTVQCKPDGMDWEYFLQIAKHHRVYPAVYVRLNALESDVVPSYVLQSLRSYYNNNTFQMLYLSSEMEGICKQLGERHIRSLMLKGPVLAQELYGDVSLRTSKDLDILVSIDDVERAESILVSQGYVVDHEFPRVLEDWKWRFHHISFLHPEKRIQIELHWRLNPDMGKEPGFELLWDRSRVSAITKYPVHFLGKEDLFLFLVSHGARHAWFRLRWITDIDKIVHKGLEWPVLRELLLEYNCTHVGGQALLLVSDLFKTPIDQEILSITKGQLQRKLARNSLIFIKNTVNLCSEPHAELDKLYRKYMYLLRWGQQKWNFIIRRFYPSSLDAEALPLPKALHFLYVPLRPFLWLMRQIKQHSSI</sequence>
<protein>
    <submittedName>
        <fullName evidence="1">Nucleotidyltransferase family protein</fullName>
    </submittedName>
</protein>
<dbReference type="SUPFAM" id="SSF81301">
    <property type="entry name" value="Nucleotidyltransferase"/>
    <property type="match status" value="1"/>
</dbReference>
<reference evidence="1 2" key="1">
    <citation type="journal article" date="2024" name="Int. J. Syst. Evol. Microbiol.">
        <title>Paenibacillus hexagrammi sp. nov., a novel bacterium isolated from the gut content of Hexagrammos agrammus.</title>
        <authorList>
            <person name="Jung H.K."/>
            <person name="Kim D.G."/>
            <person name="Zin H."/>
            <person name="Park J."/>
            <person name="Jung H."/>
            <person name="Kim Y.O."/>
            <person name="Kong H.J."/>
            <person name="Kim J.W."/>
            <person name="Kim Y.S."/>
        </authorList>
    </citation>
    <scope>NUCLEOTIDE SEQUENCE [LARGE SCALE GENOMIC DNA]</scope>
    <source>
        <strain evidence="1 2">YPD9-1</strain>
    </source>
</reference>
<dbReference type="Gene3D" id="3.30.460.40">
    <property type="match status" value="1"/>
</dbReference>
<dbReference type="InterPro" id="IPR043519">
    <property type="entry name" value="NT_sf"/>
</dbReference>
<gene>
    <name evidence="1" type="ORF">L0M14_03600</name>
</gene>
<evidence type="ECO:0000313" key="2">
    <source>
        <dbReference type="Proteomes" id="UP001649230"/>
    </source>
</evidence>
<dbReference type="RefSeq" id="WP_235120881.1">
    <property type="nucleotide sequence ID" value="NZ_CP090978.1"/>
</dbReference>